<dbReference type="CTD" id="20252702"/>
<dbReference type="PANTHER" id="PTHR24043:SF8">
    <property type="entry name" value="EGF-LIKE DOMAIN-CONTAINING PROTEIN"/>
    <property type="match status" value="1"/>
</dbReference>
<feature type="non-terminal residue" evidence="2">
    <location>
        <position position="1"/>
    </location>
</feature>
<evidence type="ECO:0000313" key="3">
    <source>
        <dbReference type="Proteomes" id="UP000030746"/>
    </source>
</evidence>
<dbReference type="AlphaFoldDB" id="V4AGC9"/>
<dbReference type="GeneID" id="20252702"/>
<evidence type="ECO:0008006" key="4">
    <source>
        <dbReference type="Google" id="ProtNLM"/>
    </source>
</evidence>
<reference evidence="2 3" key="1">
    <citation type="journal article" date="2013" name="Nature">
        <title>Insights into bilaterian evolution from three spiralian genomes.</title>
        <authorList>
            <person name="Simakov O."/>
            <person name="Marletaz F."/>
            <person name="Cho S.J."/>
            <person name="Edsinger-Gonzales E."/>
            <person name="Havlak P."/>
            <person name="Hellsten U."/>
            <person name="Kuo D.H."/>
            <person name="Larsson T."/>
            <person name="Lv J."/>
            <person name="Arendt D."/>
            <person name="Savage R."/>
            <person name="Osoegawa K."/>
            <person name="de Jong P."/>
            <person name="Grimwood J."/>
            <person name="Chapman J.A."/>
            <person name="Shapiro H."/>
            <person name="Aerts A."/>
            <person name="Otillar R.P."/>
            <person name="Terry A.Y."/>
            <person name="Boore J.L."/>
            <person name="Grigoriev I.V."/>
            <person name="Lindberg D.R."/>
            <person name="Seaver E.C."/>
            <person name="Weisblat D.A."/>
            <person name="Putnam N.H."/>
            <person name="Rokhsar D.S."/>
        </authorList>
    </citation>
    <scope>NUCLEOTIDE SEQUENCE [LARGE SCALE GENOMIC DNA]</scope>
</reference>
<dbReference type="Gene3D" id="2.170.300.10">
    <property type="entry name" value="Tie2 ligand-binding domain superfamily"/>
    <property type="match status" value="1"/>
</dbReference>
<accession>V4AGC9</accession>
<dbReference type="RefSeq" id="XP_009056841.1">
    <property type="nucleotide sequence ID" value="XM_009058593.1"/>
</dbReference>
<protein>
    <recommendedName>
        <fullName evidence="4">EGF-like domain-containing protein</fullName>
    </recommendedName>
</protein>
<keyword evidence="3" id="KW-1185">Reference proteome</keyword>
<dbReference type="EMBL" id="KB202087">
    <property type="protein sequence ID" value="ESO92466.1"/>
    <property type="molecule type" value="Genomic_DNA"/>
</dbReference>
<evidence type="ECO:0000256" key="1">
    <source>
        <dbReference type="ARBA" id="ARBA00022536"/>
    </source>
</evidence>
<dbReference type="Proteomes" id="UP000030746">
    <property type="component" value="Unassembled WGS sequence"/>
</dbReference>
<dbReference type="OMA" id="ACECNAS"/>
<gene>
    <name evidence="2" type="ORF">LOTGIDRAFT_86674</name>
</gene>
<sequence>CKSGYHGNKCDTLCPTNCNGGCIQNNGDCVACSDGYWGIKCQSQCPTNYKCEKRCSINCKYHSSITCYKTSGKCNSGCKDTWYGDTCNNKYCPNGTYGLRCSSTCGNCYNQTICHIVTGSCDLELGCEAGFQGPTCK</sequence>
<name>V4AGC9_LOTGI</name>
<evidence type="ECO:0000313" key="2">
    <source>
        <dbReference type="EMBL" id="ESO92466.1"/>
    </source>
</evidence>
<proteinExistence type="predicted"/>
<dbReference type="PANTHER" id="PTHR24043">
    <property type="entry name" value="SCAVENGER RECEPTOR CLASS F"/>
    <property type="match status" value="1"/>
</dbReference>
<dbReference type="GO" id="GO:0005044">
    <property type="term" value="F:scavenger receptor activity"/>
    <property type="evidence" value="ECO:0007669"/>
    <property type="project" value="InterPro"/>
</dbReference>
<organism evidence="2 3">
    <name type="scientific">Lottia gigantea</name>
    <name type="common">Giant owl limpet</name>
    <dbReference type="NCBI Taxonomy" id="225164"/>
    <lineage>
        <taxon>Eukaryota</taxon>
        <taxon>Metazoa</taxon>
        <taxon>Spiralia</taxon>
        <taxon>Lophotrochozoa</taxon>
        <taxon>Mollusca</taxon>
        <taxon>Gastropoda</taxon>
        <taxon>Patellogastropoda</taxon>
        <taxon>Lottioidea</taxon>
        <taxon>Lottiidae</taxon>
        <taxon>Lottia</taxon>
    </lineage>
</organism>
<dbReference type="KEGG" id="lgi:LOTGIDRAFT_86674"/>
<dbReference type="HOGENOM" id="CLU_118266_0_0_1"/>
<dbReference type="OrthoDB" id="27819at2759"/>
<dbReference type="InterPro" id="IPR042635">
    <property type="entry name" value="MEGF10/SREC1/2-like"/>
</dbReference>
<keyword evidence="1" id="KW-0245">EGF-like domain</keyword>
<feature type="non-terminal residue" evidence="2">
    <location>
        <position position="137"/>
    </location>
</feature>